<dbReference type="Proteomes" id="UP000648182">
    <property type="component" value="Unassembled WGS sequence"/>
</dbReference>
<dbReference type="EMBL" id="JACSPV010000066">
    <property type="protein sequence ID" value="MBD8007543.1"/>
    <property type="molecule type" value="Genomic_DNA"/>
</dbReference>
<accession>A0ABR8VS13</accession>
<feature type="transmembrane region" description="Helical" evidence="1">
    <location>
        <begin position="6"/>
        <end position="23"/>
    </location>
</feature>
<reference evidence="2 3" key="1">
    <citation type="submission" date="2020-08" db="EMBL/GenBank/DDBJ databases">
        <title>A Genomic Blueprint of the Chicken Gut Microbiome.</title>
        <authorList>
            <person name="Gilroy R."/>
            <person name="Ravi A."/>
            <person name="Getino M."/>
            <person name="Pursley I."/>
            <person name="Horton D.L."/>
            <person name="Alikhan N.-F."/>
            <person name="Baker D."/>
            <person name="Gharbi K."/>
            <person name="Hall N."/>
            <person name="Watson M."/>
            <person name="Adriaenssens E.M."/>
            <person name="Foster-Nyarko E."/>
            <person name="Jarju S."/>
            <person name="Secka A."/>
            <person name="Antonio M."/>
            <person name="Oren A."/>
            <person name="Chaudhuri R."/>
            <person name="La Ragione R.M."/>
            <person name="Hildebrand F."/>
            <person name="Pallen M.J."/>
        </authorList>
    </citation>
    <scope>NUCLEOTIDE SEQUENCE [LARGE SCALE GENOMIC DNA]</scope>
    <source>
        <strain evidence="2 3">Sa1BUA2</strain>
    </source>
</reference>
<comment type="caution">
    <text evidence="2">The sequence shown here is derived from an EMBL/GenBank/DDBJ whole genome shotgun (WGS) entry which is preliminary data.</text>
</comment>
<organism evidence="2 3">
    <name type="scientific">Bacillus norwichensis</name>
    <dbReference type="NCBI Taxonomy" id="2762217"/>
    <lineage>
        <taxon>Bacteria</taxon>
        <taxon>Bacillati</taxon>
        <taxon>Bacillota</taxon>
        <taxon>Bacilli</taxon>
        <taxon>Bacillales</taxon>
        <taxon>Bacillaceae</taxon>
        <taxon>Bacillus</taxon>
    </lineage>
</organism>
<evidence type="ECO:0000313" key="2">
    <source>
        <dbReference type="EMBL" id="MBD8007543.1"/>
    </source>
</evidence>
<keyword evidence="3" id="KW-1185">Reference proteome</keyword>
<keyword evidence="1" id="KW-0812">Transmembrane</keyword>
<evidence type="ECO:0000313" key="3">
    <source>
        <dbReference type="Proteomes" id="UP000648182"/>
    </source>
</evidence>
<proteinExistence type="predicted"/>
<keyword evidence="1" id="KW-0472">Membrane</keyword>
<gene>
    <name evidence="2" type="ORF">H9631_21100</name>
</gene>
<name>A0ABR8VS13_9BACI</name>
<protein>
    <submittedName>
        <fullName evidence="2">DUF3592 domain-containing protein</fullName>
    </submittedName>
</protein>
<dbReference type="RefSeq" id="WP_191816263.1">
    <property type="nucleotide sequence ID" value="NZ_JACSPV010000066.1"/>
</dbReference>
<evidence type="ECO:0000256" key="1">
    <source>
        <dbReference type="SAM" id="Phobius"/>
    </source>
</evidence>
<keyword evidence="1" id="KW-1133">Transmembrane helix</keyword>
<sequence length="116" mass="13883">MFIIISLGIFILIILVILWLLPLKYQKIEWIEMNAQIIESDFSHRTVGHEITYAKGESQRRVKLTVQFTSLQNKPITVTNTVWTYTKNRSYFEEGQWVTILYNKKKPQQFKLKYQI</sequence>